<name>A0A0B7AEU2_9EUPU</name>
<dbReference type="EMBL" id="HACG01032644">
    <property type="protein sequence ID" value="CEK79509.1"/>
    <property type="molecule type" value="Transcribed_RNA"/>
</dbReference>
<protein>
    <submittedName>
        <fullName evidence="1">Uncharacterized protein</fullName>
    </submittedName>
</protein>
<accession>A0A0B7AEU2</accession>
<evidence type="ECO:0000313" key="1">
    <source>
        <dbReference type="EMBL" id="CEK79509.1"/>
    </source>
</evidence>
<organism evidence="1">
    <name type="scientific">Arion vulgaris</name>
    <dbReference type="NCBI Taxonomy" id="1028688"/>
    <lineage>
        <taxon>Eukaryota</taxon>
        <taxon>Metazoa</taxon>
        <taxon>Spiralia</taxon>
        <taxon>Lophotrochozoa</taxon>
        <taxon>Mollusca</taxon>
        <taxon>Gastropoda</taxon>
        <taxon>Heterobranchia</taxon>
        <taxon>Euthyneura</taxon>
        <taxon>Panpulmonata</taxon>
        <taxon>Eupulmonata</taxon>
        <taxon>Stylommatophora</taxon>
        <taxon>Helicina</taxon>
        <taxon>Arionoidea</taxon>
        <taxon>Arionidae</taxon>
        <taxon>Arion</taxon>
    </lineage>
</organism>
<proteinExistence type="predicted"/>
<sequence length="55" mass="6374">MWQLEQIRSGKRKRLDKCSGIILNLCGNNSSQQETVIFWNFAHFLLQVVNPGNKL</sequence>
<gene>
    <name evidence="1" type="primary">ORF115843</name>
</gene>
<dbReference type="AlphaFoldDB" id="A0A0B7AEU2"/>
<reference evidence="1" key="1">
    <citation type="submission" date="2014-12" db="EMBL/GenBank/DDBJ databases">
        <title>Insight into the proteome of Arion vulgaris.</title>
        <authorList>
            <person name="Aradska J."/>
            <person name="Bulat T."/>
            <person name="Smidak R."/>
            <person name="Sarate P."/>
            <person name="Gangsoo J."/>
            <person name="Sialana F."/>
            <person name="Bilban M."/>
            <person name="Lubec G."/>
        </authorList>
    </citation>
    <scope>NUCLEOTIDE SEQUENCE</scope>
    <source>
        <tissue evidence="1">Skin</tissue>
    </source>
</reference>